<feature type="domain" description="Multidrug resistance protein MdtA-like barrel-sandwich hybrid" evidence="3">
    <location>
        <begin position="63"/>
        <end position="197"/>
    </location>
</feature>
<keyword evidence="2" id="KW-0175">Coiled coil</keyword>
<dbReference type="Gene3D" id="2.40.30.170">
    <property type="match status" value="1"/>
</dbReference>
<dbReference type="PANTHER" id="PTHR30469">
    <property type="entry name" value="MULTIDRUG RESISTANCE PROTEIN MDTA"/>
    <property type="match status" value="1"/>
</dbReference>
<reference evidence="4 5" key="1">
    <citation type="submission" date="2022-12" db="EMBL/GenBank/DDBJ databases">
        <authorList>
            <person name="Muema E."/>
        </authorList>
    </citation>
    <scope>NUCLEOTIDE SEQUENCE [LARGE SCALE GENOMIC DNA]</scope>
    <source>
        <strain evidence="5">1330</strain>
    </source>
</reference>
<dbReference type="InterPro" id="IPR058625">
    <property type="entry name" value="MdtA-like_BSH"/>
</dbReference>
<accession>A0ABU8K8A1</accession>
<dbReference type="Gene3D" id="2.40.420.20">
    <property type="match status" value="1"/>
</dbReference>
<comment type="caution">
    <text evidence="4">The sequence shown here is derived from an EMBL/GenBank/DDBJ whole genome shotgun (WGS) entry which is preliminary data.</text>
</comment>
<dbReference type="EMBL" id="JAPYKO010000003">
    <property type="protein sequence ID" value="MEI9401862.1"/>
    <property type="molecule type" value="Genomic_DNA"/>
</dbReference>
<dbReference type="InterPro" id="IPR030190">
    <property type="entry name" value="MacA_alpha-hairpin_sf"/>
</dbReference>
<dbReference type="NCBIfam" id="TIGR01730">
    <property type="entry name" value="RND_mfp"/>
    <property type="match status" value="1"/>
</dbReference>
<organism evidence="4 5">
    <name type="scientific">Mesorhizobium argentiipisi</name>
    <dbReference type="NCBI Taxonomy" id="3015175"/>
    <lineage>
        <taxon>Bacteria</taxon>
        <taxon>Pseudomonadati</taxon>
        <taxon>Pseudomonadota</taxon>
        <taxon>Alphaproteobacteria</taxon>
        <taxon>Hyphomicrobiales</taxon>
        <taxon>Phyllobacteriaceae</taxon>
        <taxon>Mesorhizobium</taxon>
    </lineage>
</organism>
<evidence type="ECO:0000256" key="1">
    <source>
        <dbReference type="ARBA" id="ARBA00009477"/>
    </source>
</evidence>
<dbReference type="SUPFAM" id="SSF111369">
    <property type="entry name" value="HlyD-like secretion proteins"/>
    <property type="match status" value="1"/>
</dbReference>
<protein>
    <submittedName>
        <fullName evidence="4">Efflux RND transporter periplasmic adaptor subunit</fullName>
    </submittedName>
</protein>
<dbReference type="Proteomes" id="UP001366503">
    <property type="component" value="Unassembled WGS sequence"/>
</dbReference>
<dbReference type="InterPro" id="IPR006143">
    <property type="entry name" value="RND_pump_MFP"/>
</dbReference>
<proteinExistence type="inferred from homology"/>
<evidence type="ECO:0000313" key="5">
    <source>
        <dbReference type="Proteomes" id="UP001366503"/>
    </source>
</evidence>
<evidence type="ECO:0000259" key="3">
    <source>
        <dbReference type="Pfam" id="PF25917"/>
    </source>
</evidence>
<gene>
    <name evidence="4" type="ORF">O7A05_06675</name>
</gene>
<dbReference type="PANTHER" id="PTHR30469:SF33">
    <property type="entry name" value="SLR1207 PROTEIN"/>
    <property type="match status" value="1"/>
</dbReference>
<evidence type="ECO:0000313" key="4">
    <source>
        <dbReference type="EMBL" id="MEI9401862.1"/>
    </source>
</evidence>
<name>A0ABU8K8A1_9HYPH</name>
<dbReference type="Gene3D" id="2.40.50.100">
    <property type="match status" value="1"/>
</dbReference>
<sequence>MTGIMRRSVFFLGIFVCFAGVIGWFTSAPSRQPPSSAAVAIVKRGSLTDTVAATGVLEPSQLAQIRAPVSGQLTTFHVSLGDKVHAGDVIAELDSFGQQNRLRLATALLSQKQAAQDSRQVKLDWAERSLTRQRQLSAKQVISSAALQDGEAAVRIARAKLDLSTAKVEEASVGVEKAQIDLANTRITTPIDGRVLAIVKPGQTQPSSVIAVVAQTDMMRARVQVSEADIECIKVGQPVHFTVGNRKPNPASLLTEVEPAPSTLLSDQGPSGGQVGGRSGQTQPVYYNAFFEVPNKEGKLLAMMTADVTITVSAVDDVLLVLRNALVGPDADGSYGARVEKGAGATEARRVRVGLVNQTDAEILGGLSEGEKIILPKDSGTTRTDCSIG</sequence>
<keyword evidence="5" id="KW-1185">Reference proteome</keyword>
<dbReference type="Gene3D" id="6.10.140.1990">
    <property type="match status" value="1"/>
</dbReference>
<comment type="similarity">
    <text evidence="1">Belongs to the membrane fusion protein (MFP) (TC 8.A.1) family.</text>
</comment>
<dbReference type="Pfam" id="PF25917">
    <property type="entry name" value="BSH_RND"/>
    <property type="match status" value="1"/>
</dbReference>
<evidence type="ECO:0000256" key="2">
    <source>
        <dbReference type="ARBA" id="ARBA00023054"/>
    </source>
</evidence>